<gene>
    <name evidence="3" type="ORF">BED41_09090</name>
</gene>
<dbReference type="GO" id="GO:0009294">
    <property type="term" value="P:DNA-mediated transformation"/>
    <property type="evidence" value="ECO:0007669"/>
    <property type="project" value="InterPro"/>
</dbReference>
<evidence type="ECO:0000259" key="2">
    <source>
        <dbReference type="Pfam" id="PF02481"/>
    </source>
</evidence>
<dbReference type="Proteomes" id="UP000093044">
    <property type="component" value="Chromosome"/>
</dbReference>
<dbReference type="SUPFAM" id="SSF102405">
    <property type="entry name" value="MCP/YpsA-like"/>
    <property type="match status" value="1"/>
</dbReference>
<dbReference type="GeneID" id="83058002"/>
<sequence>MDDRLKLMLLLNSVNANATALAKFLLFGLEPRELWRPSGADAAKEVFSEKTLAKIRAANDGGWAERELERAGELGVRLLTVDDEDYPRELFDLKDAPLVLYWRGNAKKLPNKTKIGVVGTRRMSAYGRDVSKRLGAACAEHDIVLISGGAWGVDGCSQGACCENGGETFAVLGTGADLVYPVTNRKLFEMIAERGALISEFPLGSRGEPWHFPQRNRIVAALSERVVVVEAPLKSGSMITARLALELGREVWAVPGQIYGVNSEGTNRLLYDGAYPYISEEVFLSACGVDIAAPAERGGVKNMEISAEEGLIFKSLAENGTMTIDKLSLTVKMSPADLLKNITLLSAKGIVFMSAPGRYSVKSNL</sequence>
<dbReference type="PANTHER" id="PTHR43022">
    <property type="entry name" value="PROTEIN SMF"/>
    <property type="match status" value="1"/>
</dbReference>
<comment type="similarity">
    <text evidence="1">Belongs to the DprA/Smf family.</text>
</comment>
<dbReference type="PANTHER" id="PTHR43022:SF1">
    <property type="entry name" value="PROTEIN SMF"/>
    <property type="match status" value="1"/>
</dbReference>
<dbReference type="Gene3D" id="3.40.50.450">
    <property type="match status" value="1"/>
</dbReference>
<dbReference type="NCBIfam" id="TIGR00732">
    <property type="entry name" value="dprA"/>
    <property type="match status" value="1"/>
</dbReference>
<protein>
    <submittedName>
        <fullName evidence="3">DNA protecting protein DprA</fullName>
    </submittedName>
</protein>
<name>A0A1B2I5G3_9BACT</name>
<dbReference type="Pfam" id="PF02481">
    <property type="entry name" value="DNA_processg_A"/>
    <property type="match status" value="1"/>
</dbReference>
<proteinExistence type="inferred from homology"/>
<evidence type="ECO:0000256" key="1">
    <source>
        <dbReference type="ARBA" id="ARBA00006525"/>
    </source>
</evidence>
<dbReference type="KEGG" id="cpor:BED41_09090"/>
<dbReference type="OrthoDB" id="9785707at2"/>
<evidence type="ECO:0000313" key="3">
    <source>
        <dbReference type="EMBL" id="ANZ45210.1"/>
    </source>
</evidence>
<accession>A0A1B2I5G3</accession>
<dbReference type="AlphaFoldDB" id="A0A1B2I5G3"/>
<dbReference type="EMBL" id="CP016757">
    <property type="protein sequence ID" value="ANZ45210.1"/>
    <property type="molecule type" value="Genomic_DNA"/>
</dbReference>
<dbReference type="STRING" id="1197717.BED41_09090"/>
<dbReference type="RefSeq" id="WP_066745066.1">
    <property type="nucleotide sequence ID" value="NZ_CP016757.1"/>
</dbReference>
<evidence type="ECO:0000313" key="4">
    <source>
        <dbReference type="Proteomes" id="UP000093044"/>
    </source>
</evidence>
<dbReference type="InterPro" id="IPR057666">
    <property type="entry name" value="DrpA_SLOG"/>
</dbReference>
<organism evidence="3 4">
    <name type="scientific">Cloacibacillus porcorum</name>
    <dbReference type="NCBI Taxonomy" id="1197717"/>
    <lineage>
        <taxon>Bacteria</taxon>
        <taxon>Thermotogati</taxon>
        <taxon>Synergistota</taxon>
        <taxon>Synergistia</taxon>
        <taxon>Synergistales</taxon>
        <taxon>Synergistaceae</taxon>
        <taxon>Cloacibacillus</taxon>
    </lineage>
</organism>
<keyword evidence="4" id="KW-1185">Reference proteome</keyword>
<feature type="domain" description="Smf/DprA SLOG" evidence="2">
    <location>
        <begin position="78"/>
        <end position="284"/>
    </location>
</feature>
<dbReference type="InterPro" id="IPR003488">
    <property type="entry name" value="DprA"/>
</dbReference>
<reference evidence="3" key="1">
    <citation type="submission" date="2016-08" db="EMBL/GenBank/DDBJ databases">
        <title>Complete genome of Cloacibacillus porcorum.</title>
        <authorList>
            <person name="Looft T."/>
            <person name="Bayles D.O."/>
            <person name="Alt D.P."/>
        </authorList>
    </citation>
    <scope>NUCLEOTIDE SEQUENCE [LARGE SCALE GENOMIC DNA]</scope>
    <source>
        <strain evidence="3">CL-84</strain>
    </source>
</reference>